<comment type="caution">
    <text evidence="1">The sequence shown here is derived from an EMBL/GenBank/DDBJ whole genome shotgun (WGS) entry which is preliminary data.</text>
</comment>
<gene>
    <name evidence="1" type="ORF">GCM10011316_27270</name>
</gene>
<reference evidence="1" key="2">
    <citation type="submission" date="2020-09" db="EMBL/GenBank/DDBJ databases">
        <authorList>
            <person name="Sun Q."/>
            <person name="Zhou Y."/>
        </authorList>
    </citation>
    <scope>NUCLEOTIDE SEQUENCE</scope>
    <source>
        <strain evidence="1">CGMCC 1.12426</strain>
    </source>
</reference>
<accession>A0A916X2J0</accession>
<sequence>MFLSGLGTTYFMADSPFDADRGALVGGLDYETLQPINVPMIADGALQGYVVAKLVFTADGDKLRRLPVPPHPFLVDEAFRTLYEDDTLDFKNLERYDLDRLTGHLAEMTNKRLGEAVVREVLVEEFNYFHKDAVISY</sequence>
<organism evidence="1 2">
    <name type="scientific">Roseibium aquae</name>
    <dbReference type="NCBI Taxonomy" id="1323746"/>
    <lineage>
        <taxon>Bacteria</taxon>
        <taxon>Pseudomonadati</taxon>
        <taxon>Pseudomonadota</taxon>
        <taxon>Alphaproteobacteria</taxon>
        <taxon>Hyphomicrobiales</taxon>
        <taxon>Stappiaceae</taxon>
        <taxon>Roseibium</taxon>
    </lineage>
</organism>
<proteinExistence type="predicted"/>
<dbReference type="AlphaFoldDB" id="A0A916X2J0"/>
<reference evidence="1" key="1">
    <citation type="journal article" date="2014" name="Int. J. Syst. Evol. Microbiol.">
        <title>Complete genome sequence of Corynebacterium casei LMG S-19264T (=DSM 44701T), isolated from a smear-ripened cheese.</title>
        <authorList>
            <consortium name="US DOE Joint Genome Institute (JGI-PGF)"/>
            <person name="Walter F."/>
            <person name="Albersmeier A."/>
            <person name="Kalinowski J."/>
            <person name="Ruckert C."/>
        </authorList>
    </citation>
    <scope>NUCLEOTIDE SEQUENCE</scope>
    <source>
        <strain evidence="1">CGMCC 1.12426</strain>
    </source>
</reference>
<evidence type="ECO:0000313" key="1">
    <source>
        <dbReference type="EMBL" id="GGB53782.1"/>
    </source>
</evidence>
<dbReference type="EMBL" id="BMFA01000008">
    <property type="protein sequence ID" value="GGB53782.1"/>
    <property type="molecule type" value="Genomic_DNA"/>
</dbReference>
<dbReference type="Proteomes" id="UP000605148">
    <property type="component" value="Unassembled WGS sequence"/>
</dbReference>
<evidence type="ECO:0000313" key="2">
    <source>
        <dbReference type="Proteomes" id="UP000605148"/>
    </source>
</evidence>
<protein>
    <submittedName>
        <fullName evidence="1">Uncharacterized protein</fullName>
    </submittedName>
</protein>
<keyword evidence="2" id="KW-1185">Reference proteome</keyword>
<name>A0A916X2J0_9HYPH</name>